<dbReference type="InterPro" id="IPR058920">
    <property type="entry name" value="PAP-OAS1-bd-rel"/>
</dbReference>
<dbReference type="EMBL" id="JABFUD020000015">
    <property type="protein sequence ID" value="KAI5068993.1"/>
    <property type="molecule type" value="Genomic_DNA"/>
</dbReference>
<dbReference type="PANTHER" id="PTHR45979">
    <property type="entry name" value="PAP/OAS1 SUBSTRATE-BINDING DOMAIN SUPERFAMILY"/>
    <property type="match status" value="1"/>
</dbReference>
<feature type="region of interest" description="Disordered" evidence="1">
    <location>
        <begin position="849"/>
        <end position="871"/>
    </location>
</feature>
<feature type="compositionally biased region" description="Polar residues" evidence="1">
    <location>
        <begin position="903"/>
        <end position="919"/>
    </location>
</feature>
<dbReference type="InterPro" id="IPR043519">
    <property type="entry name" value="NT_sf"/>
</dbReference>
<keyword evidence="5" id="KW-1185">Reference proteome</keyword>
<dbReference type="SUPFAM" id="SSF81631">
    <property type="entry name" value="PAP/OAS1 substrate-binding domain"/>
    <property type="match status" value="1"/>
</dbReference>
<evidence type="ECO:0000313" key="5">
    <source>
        <dbReference type="Proteomes" id="UP000886520"/>
    </source>
</evidence>
<dbReference type="InterPro" id="IPR058921">
    <property type="entry name" value="PAP/OAS1-rel"/>
</dbReference>
<organism evidence="4 5">
    <name type="scientific">Adiantum capillus-veneris</name>
    <name type="common">Maidenhair fern</name>
    <dbReference type="NCBI Taxonomy" id="13818"/>
    <lineage>
        <taxon>Eukaryota</taxon>
        <taxon>Viridiplantae</taxon>
        <taxon>Streptophyta</taxon>
        <taxon>Embryophyta</taxon>
        <taxon>Tracheophyta</taxon>
        <taxon>Polypodiopsida</taxon>
        <taxon>Polypodiidae</taxon>
        <taxon>Polypodiales</taxon>
        <taxon>Pteridineae</taxon>
        <taxon>Pteridaceae</taxon>
        <taxon>Vittarioideae</taxon>
        <taxon>Adiantum</taxon>
    </lineage>
</organism>
<feature type="region of interest" description="Disordered" evidence="1">
    <location>
        <begin position="667"/>
        <end position="707"/>
    </location>
</feature>
<gene>
    <name evidence="4" type="ORF">GOP47_0015294</name>
</gene>
<evidence type="ECO:0000256" key="1">
    <source>
        <dbReference type="SAM" id="MobiDB-lite"/>
    </source>
</evidence>
<feature type="region of interest" description="Disordered" evidence="1">
    <location>
        <begin position="900"/>
        <end position="919"/>
    </location>
</feature>
<name>A0A9D4ZB52_ADICA</name>
<feature type="region of interest" description="Disordered" evidence="1">
    <location>
        <begin position="442"/>
        <end position="466"/>
    </location>
</feature>
<feature type="domain" description="Poly(A) RNA polymerase mitochondrial-like central palm" evidence="2">
    <location>
        <begin position="39"/>
        <end position="157"/>
    </location>
</feature>
<dbReference type="SUPFAM" id="SSF81301">
    <property type="entry name" value="Nucleotidyltransferase"/>
    <property type="match status" value="1"/>
</dbReference>
<evidence type="ECO:0000313" key="4">
    <source>
        <dbReference type="EMBL" id="KAI5068993.1"/>
    </source>
</evidence>
<dbReference type="Proteomes" id="UP000886520">
    <property type="component" value="Chromosome 15"/>
</dbReference>
<protein>
    <recommendedName>
        <fullName evidence="6">Polymerase nucleotidyl transferase domain-containing protein</fullName>
    </recommendedName>
</protein>
<feature type="region of interest" description="Disordered" evidence="1">
    <location>
        <begin position="381"/>
        <end position="402"/>
    </location>
</feature>
<dbReference type="CDD" id="cd05402">
    <property type="entry name" value="NT_PAP_TUTase"/>
    <property type="match status" value="1"/>
</dbReference>
<dbReference type="Pfam" id="PF26180">
    <property type="entry name" value="PAP-OAS1"/>
    <property type="match status" value="1"/>
</dbReference>
<dbReference type="Pfam" id="PF22600">
    <property type="entry name" value="MTPAP-like_central"/>
    <property type="match status" value="1"/>
</dbReference>
<comment type="caution">
    <text evidence="4">The sequence shown here is derived from an EMBL/GenBank/DDBJ whole genome shotgun (WGS) entry which is preliminary data.</text>
</comment>
<feature type="domain" description="PAP/OAS1 substrate-binding-related" evidence="3">
    <location>
        <begin position="170"/>
        <end position="362"/>
    </location>
</feature>
<evidence type="ECO:0000259" key="3">
    <source>
        <dbReference type="Pfam" id="PF26180"/>
    </source>
</evidence>
<dbReference type="Gene3D" id="3.30.460.10">
    <property type="entry name" value="Beta Polymerase, domain 2"/>
    <property type="match status" value="1"/>
</dbReference>
<feature type="compositionally biased region" description="Polar residues" evidence="1">
    <location>
        <begin position="381"/>
        <end position="391"/>
    </location>
</feature>
<evidence type="ECO:0000259" key="2">
    <source>
        <dbReference type="Pfam" id="PF22600"/>
    </source>
</evidence>
<sequence>MGDNAPTGLLPGGSASLCLYSEPQFDEKWSKCELITAGLIQGIQPSRQSEGKRRAIIDYVERLIQRHFNCQVSTYGSVPLKTYLPDGDIDLSTFSWLPHSSEIWANELCHLLKREEHNKHAKFCVKEVQIINAEVQIVKCLVDNVIVDISFNQLGGICTLCFLEEVDRFVGKDHLFKRSVILVKAWCYYESRILGAHYGLISTYALETLVLYIFNIFHASIRGPFEVLCKFLQFFSQFDWKLYCVSLRGPIPLTALHEMNAEPPNEECNDLLFSHDFLSTCSHVYGFSIIGAQELQARNFSSKNMNVVDPLRFDNNLGRSVNRGNFFRICSALAYGAKQIERIFHGPPENVLETLDEFFRNTKKHCNAYRPDAFAPRFTDMPSSATSGWSENSEDSGEEVADKLSENLHGASQNGNRELARIKLSNETTKFTLAIDKMTPTSKLKLENNSSVSSAGNERPPARPSRLEALETATRKKKSSYNNANGVLKQADNSTAADMISCYRENAENARDLSSTSEECNGNSHEADCSSAVASHCPAASMPVKSSKADDFSAMLMINSPDSNILTGNFGAYLMNLHYCRWMVASQFYAPMTFTPPFMYTGRQMFEPFACEGPGRPTNGSINVLTQAFPYNYEQYMSPPFQGLSLQNASAMPSNRMFQGELQKSHRGTGTYLPNFRPGKYRDTRPTRNGRVSSNASKVPDWNGAAGHDETNGFLPRFLHGGGKLERCFSVNSQPDKRSALEQSRQENGHLMPVVNPPKFLATNSANAGGNNMKFTSQAADYFTAAVSNHREKEPLIGDMLTPSLQTPLLGSFSNNNEGCLLTESLEFGSLGPGFLGNSKKVLVYDGGRRDQDGWRSQSSQSLKGGDTTDNGEVTAKKMLFSDNQQSSLKRCYELKEEDFPPLSTSSQIGKSTTPLSAQKDSITEWPHLQACVTDSSIWNSPNLQESVDR</sequence>
<dbReference type="OrthoDB" id="273917at2759"/>
<dbReference type="AlphaFoldDB" id="A0A9D4ZB52"/>
<reference evidence="4" key="1">
    <citation type="submission" date="2021-01" db="EMBL/GenBank/DDBJ databases">
        <title>Adiantum capillus-veneris genome.</title>
        <authorList>
            <person name="Fang Y."/>
            <person name="Liao Q."/>
        </authorList>
    </citation>
    <scope>NUCLEOTIDE SEQUENCE</scope>
    <source>
        <strain evidence="4">H3</strain>
        <tissue evidence="4">Leaf</tissue>
    </source>
</reference>
<feature type="compositionally biased region" description="Polar residues" evidence="1">
    <location>
        <begin position="442"/>
        <end position="456"/>
    </location>
</feature>
<proteinExistence type="predicted"/>
<accession>A0A9D4ZB52</accession>
<evidence type="ECO:0008006" key="6">
    <source>
        <dbReference type="Google" id="ProtNLM"/>
    </source>
</evidence>
<dbReference type="InterPro" id="IPR054708">
    <property type="entry name" value="MTPAP-like_central"/>
</dbReference>
<dbReference type="Gene3D" id="1.10.1410.10">
    <property type="match status" value="1"/>
</dbReference>
<feature type="compositionally biased region" description="Polar residues" evidence="1">
    <location>
        <begin position="855"/>
        <end position="871"/>
    </location>
</feature>
<dbReference type="PANTHER" id="PTHR45979:SF30">
    <property type="entry name" value="NUCLEOTIDYLTRANSFERASE"/>
    <property type="match status" value="1"/>
</dbReference>